<comment type="caution">
    <text evidence="2">The sequence shown here is derived from an EMBL/GenBank/DDBJ whole genome shotgun (WGS) entry which is preliminary data.</text>
</comment>
<sequence length="146" mass="15371">MWYLQGHNKRSCSARVQGVGTSQSGPSVDGTRTASTSKTGKKTTSTSKPATQPSQAVPSQGVPSEAASQPATQPSGSQQASQPRVKRILNLRFSATIPSKACCSPFLVLSKPGIIVIARAHIGGSTQRKKNTTWYLGASLKMTTRV</sequence>
<name>A0A2U1KDN6_ARTAN</name>
<feature type="compositionally biased region" description="Low complexity" evidence="1">
    <location>
        <begin position="30"/>
        <end position="55"/>
    </location>
</feature>
<evidence type="ECO:0000313" key="3">
    <source>
        <dbReference type="Proteomes" id="UP000245207"/>
    </source>
</evidence>
<feature type="region of interest" description="Disordered" evidence="1">
    <location>
        <begin position="1"/>
        <end position="84"/>
    </location>
</feature>
<dbReference type="AlphaFoldDB" id="A0A2U1KDN6"/>
<reference evidence="2 3" key="1">
    <citation type="journal article" date="2018" name="Mol. Plant">
        <title>The genome of Artemisia annua provides insight into the evolution of Asteraceae family and artemisinin biosynthesis.</title>
        <authorList>
            <person name="Shen Q."/>
            <person name="Zhang L."/>
            <person name="Liao Z."/>
            <person name="Wang S."/>
            <person name="Yan T."/>
            <person name="Shi P."/>
            <person name="Liu M."/>
            <person name="Fu X."/>
            <person name="Pan Q."/>
            <person name="Wang Y."/>
            <person name="Lv Z."/>
            <person name="Lu X."/>
            <person name="Zhang F."/>
            <person name="Jiang W."/>
            <person name="Ma Y."/>
            <person name="Chen M."/>
            <person name="Hao X."/>
            <person name="Li L."/>
            <person name="Tang Y."/>
            <person name="Lv G."/>
            <person name="Zhou Y."/>
            <person name="Sun X."/>
            <person name="Brodelius P.E."/>
            <person name="Rose J.K.C."/>
            <person name="Tang K."/>
        </authorList>
    </citation>
    <scope>NUCLEOTIDE SEQUENCE [LARGE SCALE GENOMIC DNA]</scope>
    <source>
        <strain evidence="3">cv. Huhao1</strain>
        <tissue evidence="2">Leaf</tissue>
    </source>
</reference>
<accession>A0A2U1KDN6</accession>
<protein>
    <submittedName>
        <fullName evidence="2">Uncharacterized protein</fullName>
    </submittedName>
</protein>
<proteinExistence type="predicted"/>
<organism evidence="2 3">
    <name type="scientific">Artemisia annua</name>
    <name type="common">Sweet wormwood</name>
    <dbReference type="NCBI Taxonomy" id="35608"/>
    <lineage>
        <taxon>Eukaryota</taxon>
        <taxon>Viridiplantae</taxon>
        <taxon>Streptophyta</taxon>
        <taxon>Embryophyta</taxon>
        <taxon>Tracheophyta</taxon>
        <taxon>Spermatophyta</taxon>
        <taxon>Magnoliopsida</taxon>
        <taxon>eudicotyledons</taxon>
        <taxon>Gunneridae</taxon>
        <taxon>Pentapetalae</taxon>
        <taxon>asterids</taxon>
        <taxon>campanulids</taxon>
        <taxon>Asterales</taxon>
        <taxon>Asteraceae</taxon>
        <taxon>Asteroideae</taxon>
        <taxon>Anthemideae</taxon>
        <taxon>Artemisiinae</taxon>
        <taxon>Artemisia</taxon>
    </lineage>
</organism>
<gene>
    <name evidence="2" type="ORF">CTI12_AA615180</name>
</gene>
<dbReference type="EMBL" id="PKPP01021368">
    <property type="protein sequence ID" value="PWA34848.1"/>
    <property type="molecule type" value="Genomic_DNA"/>
</dbReference>
<dbReference type="Proteomes" id="UP000245207">
    <property type="component" value="Unassembled WGS sequence"/>
</dbReference>
<keyword evidence="3" id="KW-1185">Reference proteome</keyword>
<evidence type="ECO:0000256" key="1">
    <source>
        <dbReference type="SAM" id="MobiDB-lite"/>
    </source>
</evidence>
<feature type="compositionally biased region" description="Polar residues" evidence="1">
    <location>
        <begin position="56"/>
        <end position="82"/>
    </location>
</feature>
<evidence type="ECO:0000313" key="2">
    <source>
        <dbReference type="EMBL" id="PWA34848.1"/>
    </source>
</evidence>